<proteinExistence type="predicted"/>
<dbReference type="InParanoid" id="A0A0A0HTY6"/>
<reference evidence="1 2" key="1">
    <citation type="journal article" date="2011" name="PLoS Genet.">
        <title>Comparative genomic analysis of human fungal pathogens causing paracoccidioidomycosis.</title>
        <authorList>
            <person name="Desjardins C.A."/>
            <person name="Champion M.D."/>
            <person name="Holder J.W."/>
            <person name="Muszewska A."/>
            <person name="Goldberg J."/>
            <person name="Bailao A.M."/>
            <person name="Brigido M.M."/>
            <person name="Ferreira M.E."/>
            <person name="Garcia A.M."/>
            <person name="Grynberg M."/>
            <person name="Gujja S."/>
            <person name="Heiman D.I."/>
            <person name="Henn M.R."/>
            <person name="Kodira C.D."/>
            <person name="Leon-Narvaez H."/>
            <person name="Longo L.V."/>
            <person name="Ma L.J."/>
            <person name="Malavazi I."/>
            <person name="Matsuo A.L."/>
            <person name="Morais F.V."/>
            <person name="Pereira M."/>
            <person name="Rodriguez-Brito S."/>
            <person name="Sakthikumar S."/>
            <person name="Salem-Izacc S.M."/>
            <person name="Sykes S.M."/>
            <person name="Teixeira M.M."/>
            <person name="Vallejo M.C."/>
            <person name="Walter M.E."/>
            <person name="Yandava C."/>
            <person name="Young S."/>
            <person name="Zeng Q."/>
            <person name="Zucker J."/>
            <person name="Felipe M.S."/>
            <person name="Goldman G.H."/>
            <person name="Haas B.J."/>
            <person name="McEwen J.G."/>
            <person name="Nino-Vega G."/>
            <person name="Puccia R."/>
            <person name="San-Blas G."/>
            <person name="Soares C.M."/>
            <person name="Birren B.W."/>
            <person name="Cuomo C.A."/>
        </authorList>
    </citation>
    <scope>NUCLEOTIDE SEQUENCE [LARGE SCALE GENOMIC DNA]</scope>
    <source>
        <strain evidence="1 2">Pb18</strain>
    </source>
</reference>
<accession>A0A0A0HTY6</accession>
<sequence length="160" mass="17572">MAPRGSHSAHPHPLHMHLIGLPVRPKPQADRHWNRHEPEHERIFLPRGEPHVRANQGPGGCTPSTGLRLHRTISAKNGLANCRCPSQRLRAHHPPITTVLQVAQLKIRSQILRSRGPKIQFAQSVCLVSLLAEPVSAPFFQLAPSGTTSARFSHISPASA</sequence>
<gene>
    <name evidence="1" type="ORF">PADG_12431</name>
</gene>
<evidence type="ECO:0000313" key="1">
    <source>
        <dbReference type="EMBL" id="KGM91476.1"/>
    </source>
</evidence>
<protein>
    <submittedName>
        <fullName evidence="1">Uncharacterized protein</fullName>
    </submittedName>
</protein>
<keyword evidence="2" id="KW-1185">Reference proteome</keyword>
<name>A0A0A0HTY6_PARBD</name>
<dbReference type="GeneID" id="22588328"/>
<dbReference type="Proteomes" id="UP000001628">
    <property type="component" value="Unassembled WGS sequence"/>
</dbReference>
<dbReference type="VEuPathDB" id="FungiDB:PADG_12431"/>
<dbReference type="RefSeq" id="XP_010763668.1">
    <property type="nucleotide sequence ID" value="XM_010765366.1"/>
</dbReference>
<evidence type="ECO:0000313" key="2">
    <source>
        <dbReference type="Proteomes" id="UP000001628"/>
    </source>
</evidence>
<dbReference type="EMBL" id="KN275972">
    <property type="protein sequence ID" value="KGM91476.1"/>
    <property type="molecule type" value="Genomic_DNA"/>
</dbReference>
<organism evidence="1 2">
    <name type="scientific">Paracoccidioides brasiliensis (strain Pb18)</name>
    <dbReference type="NCBI Taxonomy" id="502780"/>
    <lineage>
        <taxon>Eukaryota</taxon>
        <taxon>Fungi</taxon>
        <taxon>Dikarya</taxon>
        <taxon>Ascomycota</taxon>
        <taxon>Pezizomycotina</taxon>
        <taxon>Eurotiomycetes</taxon>
        <taxon>Eurotiomycetidae</taxon>
        <taxon>Onygenales</taxon>
        <taxon>Ajellomycetaceae</taxon>
        <taxon>Paracoccidioides</taxon>
    </lineage>
</organism>
<dbReference type="AlphaFoldDB" id="A0A0A0HTY6"/>
<dbReference type="KEGG" id="pbn:PADG_12431"/>
<dbReference type="HOGENOM" id="CLU_1652713_0_0_1"/>